<proteinExistence type="predicted"/>
<protein>
    <submittedName>
        <fullName evidence="1">Uncharacterized protein</fullName>
    </submittedName>
</protein>
<evidence type="ECO:0000313" key="2">
    <source>
        <dbReference type="Proteomes" id="UP000076078"/>
    </source>
</evidence>
<accession>A0A151Z6T3</accession>
<dbReference type="Proteomes" id="UP000076078">
    <property type="component" value="Unassembled WGS sequence"/>
</dbReference>
<comment type="caution">
    <text evidence="1">The sequence shown here is derived from an EMBL/GenBank/DDBJ whole genome shotgun (WGS) entry which is preliminary data.</text>
</comment>
<organism evidence="1 2">
    <name type="scientific">Tieghemostelium lacteum</name>
    <name type="common">Slime mold</name>
    <name type="synonym">Dictyostelium lacteum</name>
    <dbReference type="NCBI Taxonomy" id="361077"/>
    <lineage>
        <taxon>Eukaryota</taxon>
        <taxon>Amoebozoa</taxon>
        <taxon>Evosea</taxon>
        <taxon>Eumycetozoa</taxon>
        <taxon>Dictyostelia</taxon>
        <taxon>Dictyosteliales</taxon>
        <taxon>Raperosteliaceae</taxon>
        <taxon>Tieghemostelium</taxon>
    </lineage>
</organism>
<dbReference type="EMBL" id="LODT01000039">
    <property type="protein sequence ID" value="KYQ89670.1"/>
    <property type="molecule type" value="Genomic_DNA"/>
</dbReference>
<dbReference type="InParanoid" id="A0A151Z6T3"/>
<gene>
    <name evidence="1" type="ORF">DLAC_09636</name>
</gene>
<dbReference type="AlphaFoldDB" id="A0A151Z6T3"/>
<evidence type="ECO:0000313" key="1">
    <source>
        <dbReference type="EMBL" id="KYQ89670.1"/>
    </source>
</evidence>
<keyword evidence="2" id="KW-1185">Reference proteome</keyword>
<reference evidence="1 2" key="1">
    <citation type="submission" date="2015-12" db="EMBL/GenBank/DDBJ databases">
        <title>Dictyostelia acquired genes for synthesis and detection of signals that induce cell-type specialization by lateral gene transfer from prokaryotes.</title>
        <authorList>
            <person name="Gloeckner G."/>
            <person name="Schaap P."/>
        </authorList>
    </citation>
    <scope>NUCLEOTIDE SEQUENCE [LARGE SCALE GENOMIC DNA]</scope>
    <source>
        <strain evidence="1 2">TK</strain>
    </source>
</reference>
<sequence>MNFYSVCYNGNFDTVNIDGDLCFSQYIDKIRERPQLGVPNQRVNLYFTINIDDVNNNNFGAMELLNPIGNMWIDGHLVHPGGLNSYIYVLLNPIVPVQPQAPVGLVRVFVRGKGVAHRLFAAGCSWETVARSLHLSQGGQTDMAVMKLGL</sequence>
<name>A0A151Z6T3_TIELA</name>